<dbReference type="CDD" id="cd12148">
    <property type="entry name" value="fungal_TF_MHR"/>
    <property type="match status" value="1"/>
</dbReference>
<evidence type="ECO:0000256" key="6">
    <source>
        <dbReference type="ARBA" id="ARBA00023163"/>
    </source>
</evidence>
<keyword evidence="2" id="KW-0479">Metal-binding</keyword>
<evidence type="ECO:0000256" key="1">
    <source>
        <dbReference type="ARBA" id="ARBA00004123"/>
    </source>
</evidence>
<dbReference type="InterPro" id="IPR052202">
    <property type="entry name" value="Yeast_MetPath_Reg"/>
</dbReference>
<keyword evidence="6" id="KW-0804">Transcription</keyword>
<comment type="subcellular location">
    <subcellularLocation>
        <location evidence="1">Nucleus</location>
    </subcellularLocation>
</comment>
<dbReference type="PANTHER" id="PTHR47782:SF12">
    <property type="entry name" value="ZN(II)2CYS6 TRANSCRIPTION FACTOR (EUROFUNG)"/>
    <property type="match status" value="1"/>
</dbReference>
<feature type="domain" description="Xylanolytic transcriptional activator regulatory" evidence="8">
    <location>
        <begin position="87"/>
        <end position="161"/>
    </location>
</feature>
<keyword evidence="7" id="KW-0539">Nucleus</keyword>
<keyword evidence="5" id="KW-0238">DNA-binding</keyword>
<evidence type="ECO:0000256" key="3">
    <source>
        <dbReference type="ARBA" id="ARBA00022833"/>
    </source>
</evidence>
<evidence type="ECO:0000256" key="2">
    <source>
        <dbReference type="ARBA" id="ARBA00022723"/>
    </source>
</evidence>
<dbReference type="InterPro" id="IPR007219">
    <property type="entry name" value="XnlR_reg_dom"/>
</dbReference>
<proteinExistence type="predicted"/>
<organism evidence="9 10">
    <name type="scientific">Aspergillus pseudoustus</name>
    <dbReference type="NCBI Taxonomy" id="1810923"/>
    <lineage>
        <taxon>Eukaryota</taxon>
        <taxon>Fungi</taxon>
        <taxon>Dikarya</taxon>
        <taxon>Ascomycota</taxon>
        <taxon>Pezizomycotina</taxon>
        <taxon>Eurotiomycetes</taxon>
        <taxon>Eurotiomycetidae</taxon>
        <taxon>Eurotiales</taxon>
        <taxon>Aspergillaceae</taxon>
        <taxon>Aspergillus</taxon>
        <taxon>Aspergillus subgen. Nidulantes</taxon>
    </lineage>
</organism>
<keyword evidence="4" id="KW-0805">Transcription regulation</keyword>
<evidence type="ECO:0000259" key="8">
    <source>
        <dbReference type="SMART" id="SM00906"/>
    </source>
</evidence>
<dbReference type="EMBL" id="JBFXLU010000027">
    <property type="protein sequence ID" value="KAL2851977.1"/>
    <property type="molecule type" value="Genomic_DNA"/>
</dbReference>
<protein>
    <submittedName>
        <fullName evidence="9">Fungal-specific transcription factor domain-containing protein</fullName>
    </submittedName>
</protein>
<accession>A0ABR4KI66</accession>
<name>A0ABR4KI66_9EURO</name>
<keyword evidence="10" id="KW-1185">Reference proteome</keyword>
<comment type="caution">
    <text evidence="9">The sequence shown here is derived from an EMBL/GenBank/DDBJ whole genome shotgun (WGS) entry which is preliminary data.</text>
</comment>
<reference evidence="9 10" key="1">
    <citation type="submission" date="2024-07" db="EMBL/GenBank/DDBJ databases">
        <title>Section-level genome sequencing and comparative genomics of Aspergillus sections Usti and Cavernicolus.</title>
        <authorList>
            <consortium name="Lawrence Berkeley National Laboratory"/>
            <person name="Nybo J.L."/>
            <person name="Vesth T.C."/>
            <person name="Theobald S."/>
            <person name="Frisvad J.C."/>
            <person name="Larsen T.O."/>
            <person name="Kjaerboelling I."/>
            <person name="Rothschild-Mancinelli K."/>
            <person name="Lyhne E.K."/>
            <person name="Kogle M.E."/>
            <person name="Barry K."/>
            <person name="Clum A."/>
            <person name="Na H."/>
            <person name="Ledsgaard L."/>
            <person name="Lin J."/>
            <person name="Lipzen A."/>
            <person name="Kuo A."/>
            <person name="Riley R."/>
            <person name="Mondo S."/>
            <person name="Labutti K."/>
            <person name="Haridas S."/>
            <person name="Pangalinan J."/>
            <person name="Salamov A.A."/>
            <person name="Simmons B.A."/>
            <person name="Magnuson J.K."/>
            <person name="Chen J."/>
            <person name="Drula E."/>
            <person name="Henrissat B."/>
            <person name="Wiebenga A."/>
            <person name="Lubbers R.J."/>
            <person name="Gomes A.C."/>
            <person name="Makela M.R."/>
            <person name="Stajich J."/>
            <person name="Grigoriev I.V."/>
            <person name="Mortensen U.H."/>
            <person name="De Vries R.P."/>
            <person name="Baker S.E."/>
            <person name="Andersen M.R."/>
        </authorList>
    </citation>
    <scope>NUCLEOTIDE SEQUENCE [LARGE SCALE GENOMIC DNA]</scope>
    <source>
        <strain evidence="9 10">CBS 123904</strain>
    </source>
</reference>
<keyword evidence="3" id="KW-0862">Zinc</keyword>
<evidence type="ECO:0000256" key="4">
    <source>
        <dbReference type="ARBA" id="ARBA00023015"/>
    </source>
</evidence>
<evidence type="ECO:0000313" key="10">
    <source>
        <dbReference type="Proteomes" id="UP001610446"/>
    </source>
</evidence>
<sequence>MKKTSSLISRLIVVSVLSSYMEHLLRILLLNRVDFSIPASKSEKYFYAAIRLFANNPETLCTGDIQHLANLIFIVQYCCFASNIPAAWHFLGLAKRLAIELNLHRESKILLSTTEGQLNERRWLFWSLYTFERDLCVILGRPFSFPDQCIETPLPISPPEEQHRALAVHLLKHRLLESEIYTTLNEKQPSNGAVLDMVVWRENVQQRLQEWHLAVPPIQQSTHLTPVDIFNGSSSTTRLAIFPIRQPRT</sequence>
<gene>
    <name evidence="9" type="ORF">BJY01DRAFT_104094</name>
</gene>
<dbReference type="Pfam" id="PF04082">
    <property type="entry name" value="Fungal_trans"/>
    <property type="match status" value="1"/>
</dbReference>
<dbReference type="Proteomes" id="UP001610446">
    <property type="component" value="Unassembled WGS sequence"/>
</dbReference>
<evidence type="ECO:0000256" key="7">
    <source>
        <dbReference type="ARBA" id="ARBA00023242"/>
    </source>
</evidence>
<dbReference type="PANTHER" id="PTHR47782">
    <property type="entry name" value="ZN(II)2CYS6 TRANSCRIPTION FACTOR (EUROFUNG)-RELATED"/>
    <property type="match status" value="1"/>
</dbReference>
<dbReference type="SMART" id="SM00906">
    <property type="entry name" value="Fungal_trans"/>
    <property type="match status" value="1"/>
</dbReference>
<evidence type="ECO:0000256" key="5">
    <source>
        <dbReference type="ARBA" id="ARBA00023125"/>
    </source>
</evidence>
<evidence type="ECO:0000313" key="9">
    <source>
        <dbReference type="EMBL" id="KAL2851977.1"/>
    </source>
</evidence>